<proteinExistence type="predicted"/>
<reference evidence="3" key="1">
    <citation type="journal article" date="2013" name="Nature">
        <title>Draft genome of the wheat A-genome progenitor Triticum urartu.</title>
        <authorList>
            <person name="Ling H.Q."/>
            <person name="Zhao S."/>
            <person name="Liu D."/>
            <person name="Wang J."/>
            <person name="Sun H."/>
            <person name="Zhang C."/>
            <person name="Fan H."/>
            <person name="Li D."/>
            <person name="Dong L."/>
            <person name="Tao Y."/>
            <person name="Gao C."/>
            <person name="Wu H."/>
            <person name="Li Y."/>
            <person name="Cui Y."/>
            <person name="Guo X."/>
            <person name="Zheng S."/>
            <person name="Wang B."/>
            <person name="Yu K."/>
            <person name="Liang Q."/>
            <person name="Yang W."/>
            <person name="Lou X."/>
            <person name="Chen J."/>
            <person name="Feng M."/>
            <person name="Jian J."/>
            <person name="Zhang X."/>
            <person name="Luo G."/>
            <person name="Jiang Y."/>
            <person name="Liu J."/>
            <person name="Wang Z."/>
            <person name="Sha Y."/>
            <person name="Zhang B."/>
            <person name="Wu H."/>
            <person name="Tang D."/>
            <person name="Shen Q."/>
            <person name="Xue P."/>
            <person name="Zou S."/>
            <person name="Wang X."/>
            <person name="Liu X."/>
            <person name="Wang F."/>
            <person name="Yang Y."/>
            <person name="An X."/>
            <person name="Dong Z."/>
            <person name="Zhang K."/>
            <person name="Zhang X."/>
            <person name="Luo M.C."/>
            <person name="Dvorak J."/>
            <person name="Tong Y."/>
            <person name="Wang J."/>
            <person name="Yang H."/>
            <person name="Li Z."/>
            <person name="Wang D."/>
            <person name="Zhang A."/>
            <person name="Wang J."/>
        </authorList>
    </citation>
    <scope>NUCLEOTIDE SEQUENCE</scope>
    <source>
        <strain evidence="3">cv. G1812</strain>
    </source>
</reference>
<dbReference type="AlphaFoldDB" id="A0A8R7TWL0"/>
<dbReference type="Gramene" id="TuG1812G0300003134.01.T01">
    <property type="protein sequence ID" value="TuG1812G0300003134.01.T01"/>
    <property type="gene ID" value="TuG1812G0300003134.01"/>
</dbReference>
<dbReference type="InterPro" id="IPR019557">
    <property type="entry name" value="AminoTfrase-like_pln_mobile"/>
</dbReference>
<dbReference type="Proteomes" id="UP000015106">
    <property type="component" value="Chromosome 3"/>
</dbReference>
<dbReference type="GO" id="GO:0010073">
    <property type="term" value="P:meristem maintenance"/>
    <property type="evidence" value="ECO:0007669"/>
    <property type="project" value="InterPro"/>
</dbReference>
<dbReference type="PANTHER" id="PTHR46033">
    <property type="entry name" value="PROTEIN MAIN-LIKE 2"/>
    <property type="match status" value="1"/>
</dbReference>
<reference evidence="2" key="2">
    <citation type="submission" date="2018-03" db="EMBL/GenBank/DDBJ databases">
        <title>The Triticum urartu genome reveals the dynamic nature of wheat genome evolution.</title>
        <authorList>
            <person name="Ling H."/>
            <person name="Ma B."/>
            <person name="Shi X."/>
            <person name="Liu H."/>
            <person name="Dong L."/>
            <person name="Sun H."/>
            <person name="Cao Y."/>
            <person name="Gao Q."/>
            <person name="Zheng S."/>
            <person name="Li Y."/>
            <person name="Yu Y."/>
            <person name="Du H."/>
            <person name="Qi M."/>
            <person name="Li Y."/>
            <person name="Yu H."/>
            <person name="Cui Y."/>
            <person name="Wang N."/>
            <person name="Chen C."/>
            <person name="Wu H."/>
            <person name="Zhao Y."/>
            <person name="Zhang J."/>
            <person name="Li Y."/>
            <person name="Zhou W."/>
            <person name="Zhang B."/>
            <person name="Hu W."/>
            <person name="Eijk M."/>
            <person name="Tang J."/>
            <person name="Witsenboer H."/>
            <person name="Zhao S."/>
            <person name="Li Z."/>
            <person name="Zhang A."/>
            <person name="Wang D."/>
            <person name="Liang C."/>
        </authorList>
    </citation>
    <scope>NUCLEOTIDE SEQUENCE [LARGE SCALE GENOMIC DNA]</scope>
    <source>
        <strain evidence="2">cv. G1812</strain>
    </source>
</reference>
<keyword evidence="3" id="KW-1185">Reference proteome</keyword>
<name>A0A8R7TWL0_TRIUA</name>
<dbReference type="Pfam" id="PF10536">
    <property type="entry name" value="PMD"/>
    <property type="match status" value="1"/>
</dbReference>
<evidence type="ECO:0000313" key="3">
    <source>
        <dbReference type="Proteomes" id="UP000015106"/>
    </source>
</evidence>
<evidence type="ECO:0000313" key="2">
    <source>
        <dbReference type="EnsemblPlants" id="TuG1812G0300003134.01.T01"/>
    </source>
</evidence>
<feature type="domain" description="Aminotransferase-like plant mobile" evidence="1">
    <location>
        <begin position="58"/>
        <end position="449"/>
    </location>
</feature>
<dbReference type="PANTHER" id="PTHR46033:SF71">
    <property type="entry name" value="OS11G0534500 PROTEIN"/>
    <property type="match status" value="1"/>
</dbReference>
<protein>
    <recommendedName>
        <fullName evidence="1">Aminotransferase-like plant mobile domain-containing protein</fullName>
    </recommendedName>
</protein>
<dbReference type="InterPro" id="IPR044824">
    <property type="entry name" value="MAIN-like"/>
</dbReference>
<sequence>MGTEMNTNGHFSDLLWMPHSQHKISKAWENPNISLNVRCHCVGIPFDPLCRPALENLGFYQIAKMRKINVDKYLISALVERWRPETNSFHLPVGEMTITLQDISCLWGLPIHGKPLVGIADVPWSELVERLLGIPVDEQHMKQKKRRKSDDNIVVRDSQYSLNLGKLRERFHVLPDNPMDREINWHARALLEIIGSIVFTDTSGDGVPAMYLQFMQNLGQPTEYNWGAATLALLYRQLSTCAEKERLEISGPLLLLQLWSWSRLPLGRPKVIFEKPKEGEEPEEEENEEEVHLDYNPVFGAKWCATHAFDVPHNAGTEYYRNQIDLIRQGAIDWQPYDDLLEQMPIQVHDDSDRWYARVPLMHFWIVEFHYPDRVMRQFGLRQAIPPSIPCGEAEVRRLRKIKHSARKSHNWEEFHANYVQEYNRVQASVLPEQIPFDAASLPEYRHWFQQNGMYTVFFDSQCLGGLDKPIPYPRDSIEWTGYMPSGPPLARIGLRELKNAAWGIKCATTSGCKKIGKSVLRSCVGNLLDLNLEPRLQSMLTEARLPLKIEDIPSDDDVSYIAQPPSPPKESNSNVFNEWIYSGKGFTTYLKVGEAVSDGEPTTQDVGQVTQQTN</sequence>
<organism evidence="2 3">
    <name type="scientific">Triticum urartu</name>
    <name type="common">Red wild einkorn</name>
    <name type="synonym">Crithodium urartu</name>
    <dbReference type="NCBI Taxonomy" id="4572"/>
    <lineage>
        <taxon>Eukaryota</taxon>
        <taxon>Viridiplantae</taxon>
        <taxon>Streptophyta</taxon>
        <taxon>Embryophyta</taxon>
        <taxon>Tracheophyta</taxon>
        <taxon>Spermatophyta</taxon>
        <taxon>Magnoliopsida</taxon>
        <taxon>Liliopsida</taxon>
        <taxon>Poales</taxon>
        <taxon>Poaceae</taxon>
        <taxon>BOP clade</taxon>
        <taxon>Pooideae</taxon>
        <taxon>Triticodae</taxon>
        <taxon>Triticeae</taxon>
        <taxon>Triticinae</taxon>
        <taxon>Triticum</taxon>
    </lineage>
</organism>
<evidence type="ECO:0000259" key="1">
    <source>
        <dbReference type="Pfam" id="PF10536"/>
    </source>
</evidence>
<dbReference type="EnsemblPlants" id="TuG1812G0300003134.01.T01">
    <property type="protein sequence ID" value="TuG1812G0300003134.01.T01"/>
    <property type="gene ID" value="TuG1812G0300003134.01"/>
</dbReference>
<reference evidence="2" key="3">
    <citation type="submission" date="2022-06" db="UniProtKB">
        <authorList>
            <consortium name="EnsemblPlants"/>
        </authorList>
    </citation>
    <scope>IDENTIFICATION</scope>
</reference>
<accession>A0A8R7TWL0</accession>